<organism evidence="2 3">
    <name type="scientific">Bailinhaonella thermotolerans</name>
    <dbReference type="NCBI Taxonomy" id="1070861"/>
    <lineage>
        <taxon>Bacteria</taxon>
        <taxon>Bacillati</taxon>
        <taxon>Actinomycetota</taxon>
        <taxon>Actinomycetes</taxon>
        <taxon>Streptosporangiales</taxon>
        <taxon>Streptosporangiaceae</taxon>
        <taxon>Bailinhaonella</taxon>
    </lineage>
</organism>
<evidence type="ECO:0000313" key="3">
    <source>
        <dbReference type="Proteomes" id="UP000265768"/>
    </source>
</evidence>
<evidence type="ECO:0008006" key="4">
    <source>
        <dbReference type="Google" id="ProtNLM"/>
    </source>
</evidence>
<comment type="caution">
    <text evidence="2">The sequence shown here is derived from an EMBL/GenBank/DDBJ whole genome shotgun (WGS) entry which is preliminary data.</text>
</comment>
<keyword evidence="1" id="KW-0812">Transmembrane</keyword>
<keyword evidence="3" id="KW-1185">Reference proteome</keyword>
<dbReference type="AlphaFoldDB" id="A0A3A4A1P9"/>
<reference evidence="2 3" key="1">
    <citation type="submission" date="2018-09" db="EMBL/GenBank/DDBJ databases">
        <title>YIM 75507 draft genome.</title>
        <authorList>
            <person name="Tang S."/>
            <person name="Feng Y."/>
        </authorList>
    </citation>
    <scope>NUCLEOTIDE SEQUENCE [LARGE SCALE GENOMIC DNA]</scope>
    <source>
        <strain evidence="2 3">YIM 75507</strain>
    </source>
</reference>
<dbReference type="RefSeq" id="WP_119931535.1">
    <property type="nucleotide sequence ID" value="NZ_QZEY01000027.1"/>
</dbReference>
<proteinExistence type="predicted"/>
<sequence>MSRSTLTGALAVVAASAAVAILILDIAINGWWESRHLPLALFSACANLAAVLAMYSLLARAQSVRQAYELGLKHGADLR</sequence>
<keyword evidence="1" id="KW-1133">Transmembrane helix</keyword>
<keyword evidence="1" id="KW-0472">Membrane</keyword>
<evidence type="ECO:0000256" key="1">
    <source>
        <dbReference type="SAM" id="Phobius"/>
    </source>
</evidence>
<evidence type="ECO:0000313" key="2">
    <source>
        <dbReference type="EMBL" id="RJL21074.1"/>
    </source>
</evidence>
<accession>A0A3A4A1P9</accession>
<dbReference type="Proteomes" id="UP000265768">
    <property type="component" value="Unassembled WGS sequence"/>
</dbReference>
<feature type="transmembrane region" description="Helical" evidence="1">
    <location>
        <begin position="36"/>
        <end position="58"/>
    </location>
</feature>
<protein>
    <recommendedName>
        <fullName evidence="4">GGDEF domain-containing protein</fullName>
    </recommendedName>
</protein>
<gene>
    <name evidence="2" type="ORF">D5H75_38320</name>
</gene>
<dbReference type="EMBL" id="QZEY01000027">
    <property type="protein sequence ID" value="RJL21074.1"/>
    <property type="molecule type" value="Genomic_DNA"/>
</dbReference>
<name>A0A3A4A1P9_9ACTN</name>